<feature type="transmembrane region" description="Helical" evidence="1">
    <location>
        <begin position="7"/>
        <end position="26"/>
    </location>
</feature>
<feature type="transmembrane region" description="Helical" evidence="1">
    <location>
        <begin position="208"/>
        <end position="227"/>
    </location>
</feature>
<dbReference type="RefSeq" id="WP_366233167.1">
    <property type="nucleotide sequence ID" value="NZ_JBFBMH010000021.1"/>
</dbReference>
<keyword evidence="1" id="KW-0472">Membrane</keyword>
<feature type="transmembrane region" description="Helical" evidence="1">
    <location>
        <begin position="82"/>
        <end position="98"/>
    </location>
</feature>
<evidence type="ECO:0008006" key="4">
    <source>
        <dbReference type="Google" id="ProtNLM"/>
    </source>
</evidence>
<proteinExistence type="predicted"/>
<feature type="transmembrane region" description="Helical" evidence="1">
    <location>
        <begin position="32"/>
        <end position="50"/>
    </location>
</feature>
<feature type="transmembrane region" description="Helical" evidence="1">
    <location>
        <begin position="272"/>
        <end position="293"/>
    </location>
</feature>
<protein>
    <recommendedName>
        <fullName evidence="4">O-antigen ligase domain-containing protein</fullName>
    </recommendedName>
</protein>
<keyword evidence="3" id="KW-1185">Reference proteome</keyword>
<accession>A0ABV3LJF0</accession>
<feature type="transmembrane region" description="Helical" evidence="1">
    <location>
        <begin position="133"/>
        <end position="150"/>
    </location>
</feature>
<dbReference type="EMBL" id="JBFBMH010000021">
    <property type="protein sequence ID" value="MEW1976039.1"/>
    <property type="molecule type" value="Genomic_DNA"/>
</dbReference>
<sequence>MKSWRRTSEVVVWLLVVSVVVGPVWLALRAPAVALVCLLVVVTTTALLFIRIKRLLLLSALGSVTVLVVLPSSAVAGLPFGSFYPAIAALALIAVGLVRGRALIRRPPYLWHLWAFFLVVTAATFAHSTPNPFSILIVPLGIGVYVVTFSMSRQDRAAWVIGITSLAVAETVLGLSEVVLGLPPLLGAEFTTSPVNPFMDGGRAQGTLGHPLVLAFLQLVALGLLFASRSGIRGLIVATLLLGGLATTGSASGVVVGLATTLLWFLNRRTSAGTILAVLTTAIVTIVVANAGVVQDIVAAELNPQNVGHRMNSILAVENLIFQRPVAESLFGGGFGAAGPLYASGVLVNDGFYAIDNQFVTFLAQSGLVGASLVIGAFIAITIRTPRVFMPGWLGLLFMGASFDFMAWYVTAALTFSYAAFAMTARREPTPAEKEFRPVSPPRIAARSTVVRMPQPHSSLSG</sequence>
<feature type="transmembrane region" description="Helical" evidence="1">
    <location>
        <begin position="55"/>
        <end position="76"/>
    </location>
</feature>
<feature type="transmembrane region" description="Helical" evidence="1">
    <location>
        <begin position="110"/>
        <end position="127"/>
    </location>
</feature>
<reference evidence="2 3" key="1">
    <citation type="submission" date="2024-06" db="EMBL/GenBank/DDBJ databases">
        <title>The Natural Products Discovery Center: Release of the First 8490 Sequenced Strains for Exploring Actinobacteria Biosynthetic Diversity.</title>
        <authorList>
            <person name="Kalkreuter E."/>
            <person name="Kautsar S.A."/>
            <person name="Yang D."/>
            <person name="Bader C.D."/>
            <person name="Teijaro C.N."/>
            <person name="Fluegel L."/>
            <person name="Davis C.M."/>
            <person name="Simpson J.R."/>
            <person name="Lauterbach L."/>
            <person name="Steele A.D."/>
            <person name="Gui C."/>
            <person name="Meng S."/>
            <person name="Li G."/>
            <person name="Viehrig K."/>
            <person name="Ye F."/>
            <person name="Su P."/>
            <person name="Kiefer A.F."/>
            <person name="Nichols A."/>
            <person name="Cepeda A.J."/>
            <person name="Yan W."/>
            <person name="Fan B."/>
            <person name="Jiang Y."/>
            <person name="Adhikari A."/>
            <person name="Zheng C.-J."/>
            <person name="Schuster L."/>
            <person name="Cowan T.M."/>
            <person name="Smanski M.J."/>
            <person name="Chevrette M.G."/>
            <person name="De Carvalho L.P.S."/>
            <person name="Shen B."/>
        </authorList>
    </citation>
    <scope>NUCLEOTIDE SEQUENCE [LARGE SCALE GENOMIC DNA]</scope>
    <source>
        <strain evidence="2 3">NPDC077434</strain>
    </source>
</reference>
<evidence type="ECO:0000256" key="1">
    <source>
        <dbReference type="SAM" id="Phobius"/>
    </source>
</evidence>
<keyword evidence="1" id="KW-1133">Transmembrane helix</keyword>
<feature type="transmembrane region" description="Helical" evidence="1">
    <location>
        <begin position="157"/>
        <end position="176"/>
    </location>
</feature>
<organism evidence="2 3">
    <name type="scientific">Microbacterium profundi</name>
    <dbReference type="NCBI Taxonomy" id="450380"/>
    <lineage>
        <taxon>Bacteria</taxon>
        <taxon>Bacillati</taxon>
        <taxon>Actinomycetota</taxon>
        <taxon>Actinomycetes</taxon>
        <taxon>Micrococcales</taxon>
        <taxon>Microbacteriaceae</taxon>
        <taxon>Microbacterium</taxon>
    </lineage>
</organism>
<feature type="transmembrane region" description="Helical" evidence="1">
    <location>
        <begin position="359"/>
        <end position="381"/>
    </location>
</feature>
<evidence type="ECO:0000313" key="2">
    <source>
        <dbReference type="EMBL" id="MEW1976039.1"/>
    </source>
</evidence>
<feature type="transmembrane region" description="Helical" evidence="1">
    <location>
        <begin position="393"/>
        <end position="421"/>
    </location>
</feature>
<keyword evidence="1" id="KW-0812">Transmembrane</keyword>
<evidence type="ECO:0000313" key="3">
    <source>
        <dbReference type="Proteomes" id="UP001553715"/>
    </source>
</evidence>
<gene>
    <name evidence="2" type="ORF">AB0301_13345</name>
</gene>
<feature type="transmembrane region" description="Helical" evidence="1">
    <location>
        <begin position="234"/>
        <end position="266"/>
    </location>
</feature>
<comment type="caution">
    <text evidence="2">The sequence shown here is derived from an EMBL/GenBank/DDBJ whole genome shotgun (WGS) entry which is preliminary data.</text>
</comment>
<dbReference type="Proteomes" id="UP001553715">
    <property type="component" value="Unassembled WGS sequence"/>
</dbReference>
<name>A0ABV3LJF0_9MICO</name>